<feature type="transmembrane region" description="Helical" evidence="1">
    <location>
        <begin position="65"/>
        <end position="85"/>
    </location>
</feature>
<accession>A0A1W2DP40</accession>
<keyword evidence="4" id="KW-1185">Reference proteome</keyword>
<keyword evidence="1" id="KW-0812">Transmembrane</keyword>
<dbReference type="OrthoDB" id="5356065at2"/>
<dbReference type="EMBL" id="FWXY01000019">
    <property type="protein sequence ID" value="SMC99173.1"/>
    <property type="molecule type" value="Genomic_DNA"/>
</dbReference>
<reference evidence="3 4" key="1">
    <citation type="submission" date="2017-04" db="EMBL/GenBank/DDBJ databases">
        <authorList>
            <person name="Afonso C.L."/>
            <person name="Miller P.J."/>
            <person name="Scott M.A."/>
            <person name="Spackman E."/>
            <person name="Goraichik I."/>
            <person name="Dimitrov K.M."/>
            <person name="Suarez D.L."/>
            <person name="Swayne D.E."/>
        </authorList>
    </citation>
    <scope>NUCLEOTIDE SEQUENCE [LARGE SCALE GENOMIC DNA]</scope>
    <source>
        <strain evidence="3 4">DSM 3385</strain>
    </source>
</reference>
<gene>
    <name evidence="3" type="ORF">SAMN02746065_11928</name>
</gene>
<feature type="domain" description="VanZ-like" evidence="2">
    <location>
        <begin position="43"/>
        <end position="136"/>
    </location>
</feature>
<evidence type="ECO:0000313" key="3">
    <source>
        <dbReference type="EMBL" id="SMC99173.1"/>
    </source>
</evidence>
<dbReference type="Pfam" id="PF04892">
    <property type="entry name" value="VanZ"/>
    <property type="match status" value="1"/>
</dbReference>
<dbReference type="PANTHER" id="PTHR28008">
    <property type="entry name" value="DOMAIN PROTEIN, PUTATIVE (AFU_ORTHOLOGUE AFUA_3G10980)-RELATED"/>
    <property type="match status" value="1"/>
</dbReference>
<feature type="transmembrane region" description="Helical" evidence="1">
    <location>
        <begin position="119"/>
        <end position="140"/>
    </location>
</feature>
<evidence type="ECO:0000259" key="2">
    <source>
        <dbReference type="Pfam" id="PF04892"/>
    </source>
</evidence>
<organism evidence="3 4">
    <name type="scientific">Desulfocicer vacuolatum DSM 3385</name>
    <dbReference type="NCBI Taxonomy" id="1121400"/>
    <lineage>
        <taxon>Bacteria</taxon>
        <taxon>Pseudomonadati</taxon>
        <taxon>Thermodesulfobacteriota</taxon>
        <taxon>Desulfobacteria</taxon>
        <taxon>Desulfobacterales</taxon>
        <taxon>Desulfobacteraceae</taxon>
        <taxon>Desulfocicer</taxon>
    </lineage>
</organism>
<dbReference type="AlphaFoldDB" id="A0A1W2DP40"/>
<dbReference type="InterPro" id="IPR006976">
    <property type="entry name" value="VanZ-like"/>
</dbReference>
<dbReference type="STRING" id="1121400.SAMN02746065_11928"/>
<keyword evidence="1" id="KW-1133">Transmembrane helix</keyword>
<name>A0A1W2DP40_9BACT</name>
<evidence type="ECO:0000313" key="4">
    <source>
        <dbReference type="Proteomes" id="UP000192418"/>
    </source>
</evidence>
<dbReference type="Proteomes" id="UP000192418">
    <property type="component" value="Unassembled WGS sequence"/>
</dbReference>
<protein>
    <submittedName>
        <fullName evidence="3">VanZ like family protein</fullName>
    </submittedName>
</protein>
<dbReference type="RefSeq" id="WP_084070670.1">
    <property type="nucleotide sequence ID" value="NZ_FWXY01000019.1"/>
</dbReference>
<sequence>MGKKEKDKPFKGLSLKLNKTDIWKNLISRPLIVLWIASIAFVIISSLIPQASLSEGNTPMGLDKLARIITFGLIAFFPIAFFSSIKLGFCVSSSMPGLGFILELMQKYVPGRHFSPEDIVANNIGAVLGIILAVIIRIMFRTGRHTQKGELHEK</sequence>
<feature type="transmembrane region" description="Helical" evidence="1">
    <location>
        <begin position="32"/>
        <end position="53"/>
    </location>
</feature>
<dbReference type="PANTHER" id="PTHR28008:SF1">
    <property type="entry name" value="DOMAIN PROTEIN, PUTATIVE (AFU_ORTHOLOGUE AFUA_3G10980)-RELATED"/>
    <property type="match status" value="1"/>
</dbReference>
<evidence type="ECO:0000256" key="1">
    <source>
        <dbReference type="SAM" id="Phobius"/>
    </source>
</evidence>
<proteinExistence type="predicted"/>
<keyword evidence="1" id="KW-0472">Membrane</keyword>